<gene>
    <name evidence="1" type="ORF">HH215_23610</name>
</gene>
<evidence type="ECO:0000313" key="2">
    <source>
        <dbReference type="Proteomes" id="UP000502248"/>
    </source>
</evidence>
<proteinExistence type="predicted"/>
<dbReference type="KEGG" id="cheb:HH215_23610"/>
<organism evidence="1 2">
    <name type="scientific">Cohnella herbarum</name>
    <dbReference type="NCBI Taxonomy" id="2728023"/>
    <lineage>
        <taxon>Bacteria</taxon>
        <taxon>Bacillati</taxon>
        <taxon>Bacillota</taxon>
        <taxon>Bacilli</taxon>
        <taxon>Bacillales</taxon>
        <taxon>Paenibacillaceae</taxon>
        <taxon>Cohnella</taxon>
    </lineage>
</organism>
<name>A0A7Z2VMM2_9BACL</name>
<accession>A0A7Z2VMM2</accession>
<dbReference type="Proteomes" id="UP000502248">
    <property type="component" value="Chromosome"/>
</dbReference>
<dbReference type="AlphaFoldDB" id="A0A7Z2VMM2"/>
<protein>
    <submittedName>
        <fullName evidence="1">Uncharacterized protein</fullName>
    </submittedName>
</protein>
<dbReference type="EMBL" id="CP051680">
    <property type="protein sequence ID" value="QJD85873.1"/>
    <property type="molecule type" value="Genomic_DNA"/>
</dbReference>
<evidence type="ECO:0000313" key="1">
    <source>
        <dbReference type="EMBL" id="QJD85873.1"/>
    </source>
</evidence>
<sequence length="74" mass="9015">MYVIGLEDIILDRLRKAVHWSSGRDREWGYRLLLMYLENLDLNYLTSQFENDSEKAEFRIWFDEAVSEKDRKLN</sequence>
<dbReference type="RefSeq" id="WP_169282125.1">
    <property type="nucleotide sequence ID" value="NZ_CP051680.1"/>
</dbReference>
<reference evidence="1 2" key="1">
    <citation type="submission" date="2020-04" db="EMBL/GenBank/DDBJ databases">
        <title>Genome sequencing of novel species.</title>
        <authorList>
            <person name="Heo J."/>
            <person name="Kim S.-J."/>
            <person name="Kim J.-S."/>
            <person name="Hong S.-B."/>
            <person name="Kwon S.-W."/>
        </authorList>
    </citation>
    <scope>NUCLEOTIDE SEQUENCE [LARGE SCALE GENOMIC DNA]</scope>
    <source>
        <strain evidence="1 2">MFER-1</strain>
    </source>
</reference>
<keyword evidence="2" id="KW-1185">Reference proteome</keyword>